<gene>
    <name evidence="3" type="ORF">GSTUAT00009096001</name>
</gene>
<keyword evidence="1" id="KW-0175">Coiled coil</keyword>
<feature type="compositionally biased region" description="Acidic residues" evidence="2">
    <location>
        <begin position="137"/>
        <end position="152"/>
    </location>
</feature>
<keyword evidence="4" id="KW-1185">Reference proteome</keyword>
<sequence>MSSTLTPSASGIISTTQKADLWSIPSGDLPTRWFSVKIVALKNLIIGFEPTGYCWLVRSVDSMLGFPDFWSQLAKPPGISSQYAKKFSSYNTQDYTALLFAMRSGALRAECTTGRKRSASNQASGEMQDKRTKSEPEGIEDTSELSSDEFWDDKEIGKVMEGELEKVEEQAGTESVGQREEGERVENQTKDIKAEGNLKHPLKPEELWTIPTIQKEAVNQKGQGKTEIQDLEEIEKTEKQSHQILVDRDYYQHQMAIKEEAIADRSILGTQLIELQKEQEDIDQRTIEMKEKIAQLEKKLGEEVRTRKKLELREEGAREASAKLANLIEKANMLAKGQLK</sequence>
<name>A0A292PIM1_9PEZI</name>
<accession>A0A292PIM1</accession>
<feature type="compositionally biased region" description="Basic and acidic residues" evidence="2">
    <location>
        <begin position="177"/>
        <end position="190"/>
    </location>
</feature>
<dbReference type="Proteomes" id="UP001412239">
    <property type="component" value="Unassembled WGS sequence"/>
</dbReference>
<protein>
    <submittedName>
        <fullName evidence="3">Uncharacterized protein</fullName>
    </submittedName>
</protein>
<feature type="region of interest" description="Disordered" evidence="2">
    <location>
        <begin position="113"/>
        <end position="152"/>
    </location>
</feature>
<dbReference type="EMBL" id="LN891322">
    <property type="protein sequence ID" value="CUS06824.1"/>
    <property type="molecule type" value="Genomic_DNA"/>
</dbReference>
<feature type="coiled-coil region" evidence="1">
    <location>
        <begin position="279"/>
        <end position="313"/>
    </location>
</feature>
<feature type="compositionally biased region" description="Basic and acidic residues" evidence="2">
    <location>
        <begin position="127"/>
        <end position="136"/>
    </location>
</feature>
<evidence type="ECO:0000256" key="1">
    <source>
        <dbReference type="SAM" id="Coils"/>
    </source>
</evidence>
<evidence type="ECO:0000313" key="3">
    <source>
        <dbReference type="EMBL" id="CUS06824.1"/>
    </source>
</evidence>
<organism evidence="3 4">
    <name type="scientific">Tuber aestivum</name>
    <name type="common">summer truffle</name>
    <dbReference type="NCBI Taxonomy" id="59557"/>
    <lineage>
        <taxon>Eukaryota</taxon>
        <taxon>Fungi</taxon>
        <taxon>Dikarya</taxon>
        <taxon>Ascomycota</taxon>
        <taxon>Pezizomycotina</taxon>
        <taxon>Pezizomycetes</taxon>
        <taxon>Pezizales</taxon>
        <taxon>Tuberaceae</taxon>
        <taxon>Tuber</taxon>
    </lineage>
</organism>
<proteinExistence type="predicted"/>
<evidence type="ECO:0000256" key="2">
    <source>
        <dbReference type="SAM" id="MobiDB-lite"/>
    </source>
</evidence>
<evidence type="ECO:0000313" key="4">
    <source>
        <dbReference type="Proteomes" id="UP001412239"/>
    </source>
</evidence>
<feature type="region of interest" description="Disordered" evidence="2">
    <location>
        <begin position="164"/>
        <end position="190"/>
    </location>
</feature>
<reference evidence="3" key="1">
    <citation type="submission" date="2015-10" db="EMBL/GenBank/DDBJ databases">
        <authorList>
            <person name="Regsiter A."/>
            <person name="william w."/>
        </authorList>
    </citation>
    <scope>NUCLEOTIDE SEQUENCE</scope>
    <source>
        <strain evidence="3">Montdore</strain>
    </source>
</reference>
<dbReference type="AlphaFoldDB" id="A0A292PIM1"/>